<organism evidence="3 4">
    <name type="scientific">Poseidonibacter parvus</name>
    <dbReference type="NCBI Taxonomy" id="1850254"/>
    <lineage>
        <taxon>Bacteria</taxon>
        <taxon>Pseudomonadati</taxon>
        <taxon>Campylobacterota</taxon>
        <taxon>Epsilonproteobacteria</taxon>
        <taxon>Campylobacterales</taxon>
        <taxon>Arcobacteraceae</taxon>
        <taxon>Poseidonibacter</taxon>
    </lineage>
</organism>
<dbReference type="Pfam" id="PF18676">
    <property type="entry name" value="MBG_2"/>
    <property type="match status" value="7"/>
</dbReference>
<dbReference type="KEGG" id="alp:LPB137_04400"/>
<dbReference type="PANTHER" id="PTHR12338:SF5">
    <property type="entry name" value="ANTIGEN 43-RELATED"/>
    <property type="match status" value="1"/>
</dbReference>
<dbReference type="Proteomes" id="UP000186074">
    <property type="component" value="Chromosome"/>
</dbReference>
<dbReference type="InterPro" id="IPR050909">
    <property type="entry name" value="Bact_Autotransporter_VF"/>
</dbReference>
<feature type="domain" description="Filamentous haemagglutinin FhaB/tRNA nuclease CdiA-like TPS" evidence="2">
    <location>
        <begin position="34"/>
        <end position="146"/>
    </location>
</feature>
<dbReference type="PANTHER" id="PTHR12338">
    <property type="entry name" value="AUTOTRANSPORTER"/>
    <property type="match status" value="1"/>
</dbReference>
<dbReference type="STRING" id="1850254.LPB137_04400"/>
<dbReference type="InterPro" id="IPR011493">
    <property type="entry name" value="GLUG"/>
</dbReference>
<accession>A0A1P8KKP9</accession>
<dbReference type="SMART" id="SM00710">
    <property type="entry name" value="PbH1"/>
    <property type="match status" value="7"/>
</dbReference>
<evidence type="ECO:0000313" key="3">
    <source>
        <dbReference type="EMBL" id="APW65133.1"/>
    </source>
</evidence>
<dbReference type="InterPro" id="IPR012334">
    <property type="entry name" value="Pectin_lyas_fold"/>
</dbReference>
<evidence type="ECO:0000256" key="1">
    <source>
        <dbReference type="SAM" id="SignalP"/>
    </source>
</evidence>
<dbReference type="InterPro" id="IPR006626">
    <property type="entry name" value="PbH1"/>
</dbReference>
<feature type="signal peptide" evidence="1">
    <location>
        <begin position="1"/>
        <end position="36"/>
    </location>
</feature>
<evidence type="ECO:0000313" key="4">
    <source>
        <dbReference type="Proteomes" id="UP000186074"/>
    </source>
</evidence>
<dbReference type="InterPro" id="IPR011050">
    <property type="entry name" value="Pectin_lyase_fold/virulence"/>
</dbReference>
<gene>
    <name evidence="3" type="ORF">LPB137_04400</name>
</gene>
<keyword evidence="4" id="KW-1185">Reference proteome</keyword>
<dbReference type="Gene3D" id="2.160.20.110">
    <property type="match status" value="2"/>
</dbReference>
<dbReference type="NCBIfam" id="TIGR01901">
    <property type="entry name" value="adhes_NPXG"/>
    <property type="match status" value="1"/>
</dbReference>
<evidence type="ECO:0000259" key="2">
    <source>
        <dbReference type="SMART" id="SM00912"/>
    </source>
</evidence>
<dbReference type="RefSeq" id="WP_076084890.1">
    <property type="nucleotide sequence ID" value="NZ_CP019070.1"/>
</dbReference>
<dbReference type="EMBL" id="CP019070">
    <property type="protein sequence ID" value="APW65133.1"/>
    <property type="molecule type" value="Genomic_DNA"/>
</dbReference>
<dbReference type="Gene3D" id="2.160.20.10">
    <property type="entry name" value="Single-stranded right-handed beta-helix, Pectin lyase-like"/>
    <property type="match status" value="1"/>
</dbReference>
<dbReference type="InterPro" id="IPR008638">
    <property type="entry name" value="FhaB/CdiA-like_TPS"/>
</dbReference>
<sequence>MLKNKFNYKSQFRILKGGKISLVVSAILGSVVIASAAPSGGTVTSGTASISQNGTVTNINQDSSKASINWDDFSIKATETVNFNQPNSSSITLNRVIGNEKSVISGALNANGQVWILNSNGVLFNSSASINTAGILGTTAELSDSDFQAGNYDFKNTSDNSVINLGTINVSNGGSVVLASNEVKNSGTIKAVKGKVHLVGADSYSLNLNGNSLVNLTVNKGVLDSMVENSGSIIADGGEVYLTTNAVNELLKGVVNNTGIIEANSLDGLMGKVEVFAHGGEAKVDGTIEVKDGFVETSGKEVTINNTTKVQAENWLIDPTDISIDDSSAYETSLNAGTNVTIETQAAGSEDGDINVNDEIEWNTANTLTLKAHNNININKDITATNDNGKLALHYGQANVNAGNDSTYNVNAVVNLKAGDNFETKQGSDGVVTSWKVITELGSEGSTTGTDLQGINGNLDGSFVLGADIDATSTSTWNDGEGWDAIGEDSEGGGFNGNFNGLGHVIDNLFISRKEEDFQGLFSSINSSTIQNISLTNIDIEGGYLVGGLVGIMINSTITNSHAIGNVYGDEYAGGLVGYSEDSTITNSHAIGNVYGNYVVGGLVGGLVNSTITNSYATGSVDGDKYVGGLVGYSGDSTITNSHAIGNVTAKYTDGGGLIGYSEDSTITDSHATGSVDGDDYIGGLVGYSQNSTIMNSYATGSVDGDDNVGGLVGKNDNSNITSSYATGNVFGDDDIGGLVGDNETNYDAEIVMGTITDSYAEGNVIGSSDTGGLVGDLQSGTITNSYATGSVDGNYLVGGLVGHLESGTITNSYATGSVDGSDKYAGGLVGYSKDSTITNSYATGSVDGNYNVGGLIGDDDESDVSNSFYDKTINENMPDESSYGKTTKEMQTIDTFSNVSWDIEINEAQKKIYPYLTFDTNGGAIWKIGKYPTAINYILSTANTIYNGTSQSLDNFWTNSVFGEDGSSLVYGDDYKFIYDASIVNGLTNTGTYSDISIKLLNDDYEFDETGTNTLGSLTITPKAITVSADDLNKVYGSTDEALTYTASGLVGTDTLAGSLKREVGEDVADYAISQGTLTNSNYKVTFTDGKYTITPKAITVSADNLTKVYGQEDETLTYTATGLLGEDTLVGSLKRAAGENAGDYTISENTALTNSNYTVTFTDGKYTITPKAITVSADDLTKVYGQEDATLTYKATGLLGEDTLAGSLKREVGEDVADYAISQGTLANSNYTVTFTNGKYTITPKAITVSADNLSKVYGQEDAALTYTANGLETGDTLVGSLKRAEGEDAGEYTISQDTALTNSNYTVTFTDGKYTITPKAIEVRADDLTKVYGDEDEVLTYTANGLVGEDTLVGSLKRAAGENAGDYTISENVALTNSNYTVTFENGKYTITPKAITVSADDLTKVYGQEDAALTYTANGLETGDTLVGSLKRAEGEDAGEYTISQDTALTNSNYTVTFTDGKYTITPKAIEVRADDLTKVYGDEDEVLTYTANGLVGQDTLAGILQRVEGEDAGDYEISQGNLANSNYVISFENGIYTITPATNSNIDNIIATIIKTNVKVPTAPVKVVVNNNPNIVSQPEAEEVATQIVTLSEIKTNQENSQTNEGSQTQQDVRVPISKNSVIELVNGGVNLPEGVDQQFFVANTDSQEN</sequence>
<reference evidence="3 4" key="1">
    <citation type="submission" date="2017-01" db="EMBL/GenBank/DDBJ databases">
        <title>Genome sequencing of Arcobacter sp. LPB0137.</title>
        <authorList>
            <person name="Lee G.-W."/>
            <person name="Yi H."/>
        </authorList>
    </citation>
    <scope>NUCLEOTIDE SEQUENCE [LARGE SCALE GENOMIC DNA]</scope>
    <source>
        <strain evidence="3 4">LPB0137</strain>
    </source>
</reference>
<protein>
    <recommendedName>
        <fullName evidence="2">Filamentous haemagglutinin FhaB/tRNA nuclease CdiA-like TPS domain-containing protein</fullName>
    </recommendedName>
</protein>
<dbReference type="Pfam" id="PF05860">
    <property type="entry name" value="TPS"/>
    <property type="match status" value="1"/>
</dbReference>
<dbReference type="SMART" id="SM00912">
    <property type="entry name" value="Haemagg_act"/>
    <property type="match status" value="1"/>
</dbReference>
<dbReference type="InterPro" id="IPR041286">
    <property type="entry name" value="MBG_2"/>
</dbReference>
<keyword evidence="1" id="KW-0732">Signal</keyword>
<proteinExistence type="predicted"/>
<feature type="chain" id="PRO_5013021083" description="Filamentous haemagglutinin FhaB/tRNA nuclease CdiA-like TPS domain-containing protein" evidence="1">
    <location>
        <begin position="37"/>
        <end position="1655"/>
    </location>
</feature>
<dbReference type="Pfam" id="PF07581">
    <property type="entry name" value="Glug"/>
    <property type="match status" value="8"/>
</dbReference>
<dbReference type="SUPFAM" id="SSF51126">
    <property type="entry name" value="Pectin lyase-like"/>
    <property type="match status" value="1"/>
</dbReference>
<name>A0A1P8KKP9_9BACT</name>